<dbReference type="SMART" id="SM01266">
    <property type="entry name" value="Mac"/>
    <property type="match status" value="1"/>
</dbReference>
<dbReference type="InterPro" id="IPR001451">
    <property type="entry name" value="Hexapep"/>
</dbReference>
<dbReference type="CDD" id="cd03357">
    <property type="entry name" value="LbH_MAT_GAT"/>
    <property type="match status" value="1"/>
</dbReference>
<keyword evidence="3" id="KW-0677">Repeat</keyword>
<dbReference type="SUPFAM" id="SSF51161">
    <property type="entry name" value="Trimeric LpxA-like enzymes"/>
    <property type="match status" value="1"/>
</dbReference>
<dbReference type="Gene3D" id="2.160.10.10">
    <property type="entry name" value="Hexapeptide repeat proteins"/>
    <property type="match status" value="1"/>
</dbReference>
<evidence type="ECO:0000259" key="4">
    <source>
        <dbReference type="SMART" id="SM01266"/>
    </source>
</evidence>
<organism evidence="5 6">
    <name type="scientific">Halobacillus naozhouensis</name>
    <dbReference type="NCBI Taxonomy" id="554880"/>
    <lineage>
        <taxon>Bacteria</taxon>
        <taxon>Bacillati</taxon>
        <taxon>Bacillota</taxon>
        <taxon>Bacilli</taxon>
        <taxon>Bacillales</taxon>
        <taxon>Bacillaceae</taxon>
        <taxon>Halobacillus</taxon>
    </lineage>
</organism>
<dbReference type="GO" id="GO:0016746">
    <property type="term" value="F:acyltransferase activity"/>
    <property type="evidence" value="ECO:0007669"/>
    <property type="project" value="UniProtKB-KW"/>
</dbReference>
<keyword evidence="6" id="KW-1185">Reference proteome</keyword>
<evidence type="ECO:0000313" key="5">
    <source>
        <dbReference type="EMBL" id="WFT76026.1"/>
    </source>
</evidence>
<dbReference type="InterPro" id="IPR018357">
    <property type="entry name" value="Hexapep_transf_CS"/>
</dbReference>
<evidence type="ECO:0000256" key="3">
    <source>
        <dbReference type="ARBA" id="ARBA00022737"/>
    </source>
</evidence>
<dbReference type="PROSITE" id="PS00101">
    <property type="entry name" value="HEXAPEP_TRANSFERASES"/>
    <property type="match status" value="1"/>
</dbReference>
<reference evidence="5 6" key="1">
    <citation type="submission" date="2023-04" db="EMBL/GenBank/DDBJ databases">
        <title>Genome sequence of Halobacillus naozhouensis KACC 21980.</title>
        <authorList>
            <person name="Kim S."/>
            <person name="Heo J."/>
            <person name="Kwon S.-W."/>
        </authorList>
    </citation>
    <scope>NUCLEOTIDE SEQUENCE [LARGE SCALE GENOMIC DNA]</scope>
    <source>
        <strain evidence="5 6">KCTC 13234</strain>
    </source>
</reference>
<dbReference type="Proteomes" id="UP001221597">
    <property type="component" value="Chromosome"/>
</dbReference>
<dbReference type="EC" id="2.3.1.-" evidence="5"/>
<keyword evidence="5" id="KW-0012">Acyltransferase</keyword>
<feature type="domain" description="Maltose/galactoside acetyltransferase" evidence="4">
    <location>
        <begin position="4"/>
        <end position="58"/>
    </location>
</feature>
<dbReference type="Pfam" id="PF00132">
    <property type="entry name" value="Hexapep"/>
    <property type="match status" value="1"/>
</dbReference>
<comment type="similarity">
    <text evidence="1">Belongs to the transferase hexapeptide repeat family.</text>
</comment>
<dbReference type="RefSeq" id="WP_283077986.1">
    <property type="nucleotide sequence ID" value="NZ_CP121671.1"/>
</dbReference>
<dbReference type="PANTHER" id="PTHR23416:SF23">
    <property type="entry name" value="ACETYLTRANSFERASE C18B11.09C-RELATED"/>
    <property type="match status" value="1"/>
</dbReference>
<evidence type="ECO:0000256" key="1">
    <source>
        <dbReference type="ARBA" id="ARBA00007274"/>
    </source>
</evidence>
<dbReference type="Pfam" id="PF12464">
    <property type="entry name" value="Mac"/>
    <property type="match status" value="1"/>
</dbReference>
<dbReference type="InterPro" id="IPR024688">
    <property type="entry name" value="Mac_dom"/>
</dbReference>
<dbReference type="InterPro" id="IPR051159">
    <property type="entry name" value="Hexapeptide_acetyltransf"/>
</dbReference>
<gene>
    <name evidence="5" type="ORF">P9989_06590</name>
</gene>
<protein>
    <submittedName>
        <fullName evidence="5">Sugar O-acetyltransferase</fullName>
        <ecNumber evidence="5">2.3.1.-</ecNumber>
    </submittedName>
</protein>
<dbReference type="InterPro" id="IPR011004">
    <property type="entry name" value="Trimer_LpxA-like_sf"/>
</dbReference>
<proteinExistence type="inferred from homology"/>
<evidence type="ECO:0000256" key="2">
    <source>
        <dbReference type="ARBA" id="ARBA00022679"/>
    </source>
</evidence>
<dbReference type="EMBL" id="CP121671">
    <property type="protein sequence ID" value="WFT76026.1"/>
    <property type="molecule type" value="Genomic_DNA"/>
</dbReference>
<keyword evidence="2 5" id="KW-0808">Transferase</keyword>
<evidence type="ECO:0000313" key="6">
    <source>
        <dbReference type="Proteomes" id="UP001221597"/>
    </source>
</evidence>
<name>A0ABY8J562_9BACI</name>
<sequence length="184" mass="20375">MTEKEKMLKGELYQSWDEELVLDRTRARQIVYSFNQSKPTENHHREQMLQSLLGSAGEEVFIEPSFHCDYGYNIHVGEQFFANFNCVFLDVCPITIGDRVMLGPNVQIYTATHPMDRETRASGLEFGKPVTIGSDVWIGGSAIINPGVTIGDNVVIGSGAVVTKDIPANVFVGGNPAKIIREVE</sequence>
<accession>A0ABY8J562</accession>
<dbReference type="PANTHER" id="PTHR23416">
    <property type="entry name" value="SIALIC ACID SYNTHASE-RELATED"/>
    <property type="match status" value="1"/>
</dbReference>